<evidence type="ECO:0000256" key="13">
    <source>
        <dbReference type="PROSITE-ProRule" id="PRU00076"/>
    </source>
</evidence>
<keyword evidence="8" id="KW-1133">Transmembrane helix</keyword>
<accession>A0ABD2NQS5</accession>
<dbReference type="InterPro" id="IPR051568">
    <property type="entry name" value="LZTR1/Attractin"/>
</dbReference>
<gene>
    <name evidence="18" type="ORF">HHI36_004220</name>
</gene>
<dbReference type="GO" id="GO:0016020">
    <property type="term" value="C:membrane"/>
    <property type="evidence" value="ECO:0007669"/>
    <property type="project" value="UniProtKB-SubCell"/>
</dbReference>
<dbReference type="InterPro" id="IPR056863">
    <property type="entry name" value="LMN_ATRN_NET-like_EGF"/>
</dbReference>
<name>A0ABD2NQS5_9CUCU</name>
<feature type="disulfide bond" evidence="14">
    <location>
        <begin position="1308"/>
        <end position="1322"/>
    </location>
</feature>
<evidence type="ECO:0000256" key="5">
    <source>
        <dbReference type="ARBA" id="ARBA00022729"/>
    </source>
</evidence>
<keyword evidence="3 13" id="KW-0245">EGF-like domain</keyword>
<dbReference type="InterPro" id="IPR018097">
    <property type="entry name" value="EGF_Ca-bd_CS"/>
</dbReference>
<proteinExistence type="predicted"/>
<dbReference type="SMART" id="SM00423">
    <property type="entry name" value="PSI"/>
    <property type="match status" value="6"/>
</dbReference>
<dbReference type="GO" id="GO:0048513">
    <property type="term" value="P:animal organ development"/>
    <property type="evidence" value="ECO:0007669"/>
    <property type="project" value="UniProtKB-ARBA"/>
</dbReference>
<dbReference type="InterPro" id="IPR035914">
    <property type="entry name" value="Sperma_CUB_dom_sf"/>
</dbReference>
<organism evidence="18 19">
    <name type="scientific">Cryptolaemus montrouzieri</name>
    <dbReference type="NCBI Taxonomy" id="559131"/>
    <lineage>
        <taxon>Eukaryota</taxon>
        <taxon>Metazoa</taxon>
        <taxon>Ecdysozoa</taxon>
        <taxon>Arthropoda</taxon>
        <taxon>Hexapoda</taxon>
        <taxon>Insecta</taxon>
        <taxon>Pterygota</taxon>
        <taxon>Neoptera</taxon>
        <taxon>Endopterygota</taxon>
        <taxon>Coleoptera</taxon>
        <taxon>Polyphaga</taxon>
        <taxon>Cucujiformia</taxon>
        <taxon>Coccinelloidea</taxon>
        <taxon>Coccinellidae</taxon>
        <taxon>Scymninae</taxon>
        <taxon>Scymnini</taxon>
        <taxon>Cryptolaemus</taxon>
    </lineage>
</organism>
<evidence type="ECO:0008006" key="20">
    <source>
        <dbReference type="Google" id="ProtNLM"/>
    </source>
</evidence>
<dbReference type="EMBL" id="JABFTP020000144">
    <property type="protein sequence ID" value="KAL3280995.1"/>
    <property type="molecule type" value="Genomic_DNA"/>
</dbReference>
<feature type="domain" description="EGF-like" evidence="16">
    <location>
        <begin position="1151"/>
        <end position="1192"/>
    </location>
</feature>
<dbReference type="Gene3D" id="2.10.25.10">
    <property type="entry name" value="Laminin"/>
    <property type="match status" value="5"/>
</dbReference>
<dbReference type="FunFam" id="2.10.25.10:FF:000202">
    <property type="entry name" value="Multiple epidermal growth factor-like domains 8"/>
    <property type="match status" value="1"/>
</dbReference>
<evidence type="ECO:0000256" key="6">
    <source>
        <dbReference type="ARBA" id="ARBA00022737"/>
    </source>
</evidence>
<keyword evidence="9" id="KW-0472">Membrane</keyword>
<dbReference type="PROSITE" id="PS00010">
    <property type="entry name" value="ASX_HYDROXYL"/>
    <property type="match status" value="1"/>
</dbReference>
<dbReference type="InterPro" id="IPR000152">
    <property type="entry name" value="EGF-type_Asp/Asn_hydroxyl_site"/>
</dbReference>
<reference evidence="18 19" key="1">
    <citation type="journal article" date="2021" name="BMC Biol.">
        <title>Horizontally acquired antibacterial genes associated with adaptive radiation of ladybird beetles.</title>
        <authorList>
            <person name="Li H.S."/>
            <person name="Tang X.F."/>
            <person name="Huang Y.H."/>
            <person name="Xu Z.Y."/>
            <person name="Chen M.L."/>
            <person name="Du X.Y."/>
            <person name="Qiu B.Y."/>
            <person name="Chen P.T."/>
            <person name="Zhang W."/>
            <person name="Slipinski A."/>
            <person name="Escalona H.E."/>
            <person name="Waterhouse R.M."/>
            <person name="Zwick A."/>
            <person name="Pang H."/>
        </authorList>
    </citation>
    <scope>NUCLEOTIDE SEQUENCE [LARGE SCALE GENOMIC DNA]</scope>
    <source>
        <strain evidence="18">SYSU2018</strain>
    </source>
</reference>
<evidence type="ECO:0000256" key="9">
    <source>
        <dbReference type="ARBA" id="ARBA00023136"/>
    </source>
</evidence>
<dbReference type="PANTHER" id="PTHR46376:SF2">
    <property type="entry name" value="DISTRACTED, ISOFORM B"/>
    <property type="match status" value="1"/>
</dbReference>
<keyword evidence="5" id="KW-0732">Signal</keyword>
<dbReference type="InterPro" id="IPR049883">
    <property type="entry name" value="NOTCH1_EGF-like"/>
</dbReference>
<feature type="disulfide bond" evidence="14">
    <location>
        <begin position="1296"/>
        <end position="1305"/>
    </location>
</feature>
<evidence type="ECO:0000259" key="15">
    <source>
        <dbReference type="PROSITE" id="PS01180"/>
    </source>
</evidence>
<dbReference type="PROSITE" id="PS01180">
    <property type="entry name" value="CUB"/>
    <property type="match status" value="2"/>
</dbReference>
<keyword evidence="12 14" id="KW-0424">Laminin EGF-like domain</keyword>
<dbReference type="PANTHER" id="PTHR46376">
    <property type="entry name" value="LEUCINE-ZIPPER-LIKE TRANSCRIPTIONAL REGULATOR 1"/>
    <property type="match status" value="1"/>
</dbReference>
<feature type="domain" description="CUB" evidence="15">
    <location>
        <begin position="1326"/>
        <end position="1452"/>
    </location>
</feature>
<keyword evidence="11" id="KW-0325">Glycoprotein</keyword>
<protein>
    <recommendedName>
        <fullName evidence="20">Multiple epidermal growth factor-like domains protein 8</fullName>
    </recommendedName>
</protein>
<dbReference type="CDD" id="cd00055">
    <property type="entry name" value="EGF_Lam"/>
    <property type="match status" value="2"/>
</dbReference>
<dbReference type="PROSITE" id="PS50026">
    <property type="entry name" value="EGF_3"/>
    <property type="match status" value="1"/>
</dbReference>
<dbReference type="CDD" id="cd00041">
    <property type="entry name" value="CUB"/>
    <property type="match status" value="1"/>
</dbReference>
<evidence type="ECO:0000256" key="14">
    <source>
        <dbReference type="PROSITE-ProRule" id="PRU00460"/>
    </source>
</evidence>
<comment type="caution">
    <text evidence="13">Lacks conserved residue(s) required for the propagation of feature annotation.</text>
</comment>
<dbReference type="SUPFAM" id="SSF49854">
    <property type="entry name" value="Spermadhesin, CUB domain"/>
    <property type="match status" value="2"/>
</dbReference>
<dbReference type="SUPFAM" id="SSF57184">
    <property type="entry name" value="Growth factor receptor domain"/>
    <property type="match status" value="1"/>
</dbReference>
<dbReference type="Pfam" id="PF00053">
    <property type="entry name" value="EGF_laminin"/>
    <property type="match status" value="2"/>
</dbReference>
<keyword evidence="2" id="KW-0880">Kelch repeat</keyword>
<dbReference type="InterPro" id="IPR002049">
    <property type="entry name" value="LE_dom"/>
</dbReference>
<feature type="domain" description="CUB" evidence="15">
    <location>
        <begin position="30"/>
        <end position="142"/>
    </location>
</feature>
<evidence type="ECO:0000256" key="2">
    <source>
        <dbReference type="ARBA" id="ARBA00022441"/>
    </source>
</evidence>
<keyword evidence="6" id="KW-0677">Repeat</keyword>
<evidence type="ECO:0000256" key="3">
    <source>
        <dbReference type="ARBA" id="ARBA00022536"/>
    </source>
</evidence>
<dbReference type="Pfam" id="PF24981">
    <property type="entry name" value="Beta-prop_ATRN-LZTR1"/>
    <property type="match status" value="1"/>
</dbReference>
<evidence type="ECO:0000256" key="7">
    <source>
        <dbReference type="ARBA" id="ARBA00022837"/>
    </source>
</evidence>
<keyword evidence="19" id="KW-1185">Reference proteome</keyword>
<dbReference type="Pfam" id="PF24973">
    <property type="entry name" value="EGF_LMN_ATRN"/>
    <property type="match status" value="1"/>
</dbReference>
<evidence type="ECO:0000259" key="17">
    <source>
        <dbReference type="PROSITE" id="PS50027"/>
    </source>
</evidence>
<dbReference type="InterPro" id="IPR056737">
    <property type="entry name" value="Beta-prop_ATRN-MKLN-like"/>
</dbReference>
<dbReference type="PROSITE" id="PS01248">
    <property type="entry name" value="EGF_LAM_1"/>
    <property type="match status" value="1"/>
</dbReference>
<keyword evidence="4" id="KW-0812">Transmembrane</keyword>
<dbReference type="GO" id="GO:0048731">
    <property type="term" value="P:system development"/>
    <property type="evidence" value="ECO:0007669"/>
    <property type="project" value="UniProtKB-ARBA"/>
</dbReference>
<evidence type="ECO:0000256" key="10">
    <source>
        <dbReference type="ARBA" id="ARBA00023157"/>
    </source>
</evidence>
<evidence type="ECO:0000256" key="12">
    <source>
        <dbReference type="ARBA" id="ARBA00023292"/>
    </source>
</evidence>
<feature type="domain" description="Laminin EGF-like" evidence="17">
    <location>
        <begin position="1274"/>
        <end position="1324"/>
    </location>
</feature>
<sequence>MRILIIKFSLEIFVWFFVLVGYAAVDLIPCDKSRRVFTDTWGVITDGPVGSNYTQDSHCEWLIKANNTNKFITLSFRDMGTECSYDYVFVYDGDSFRSPLLGSFSGKTEPQQVIATSGHMLILLYSDTNYVLDGFRAEFSITDCPNNCSSHGVCYKHQCVCGSDWGGLDCSRHLCPEKCGRKYGRGHCEQEQGCICRTGYSGQACSLHEYDSVGNKWHWLSHSEGGLQPRAAHIAIYVDLTDSLYVFGGYNLNVVLSSMAIYSFKNSTWQDENGNILPDKKLYNELDPGSVSALIEQAGTDWEHKWGINSGTSFLRNLLYTVRQNSTSSRRRQRHSHSMEGHKPTARYGQAACRIDRGFAMYGGKLDNGSLSNELWFYDVILQKWELRAKFSKIQPPPLTRHTLTSANETMYLFGGSIENGEFSSRLFSIKLESDGSEEWYEIKARGGKELDVRVVAHTTKYHASTNSLIVYGGILAGVARFSKLSDRMFIFQLDDRYWTEIHYTREHLREKFVPRERAFHSADILGNYLIIFGGYSHRHNKEEICYDNQMYLYHLGCHTWVNPEILGNTNDSRYPKHQGVFAHASSVRNGNTLLLVGGYHGNVNGDLLAYTVPPMISSRTGLNYDPEGTCSRHGNYVSCSADPECGWCSADDTCYGRTIGANCTTNLQTTRCPGICPALGDCHSCLIHGSMHPNTATMVSASQKLRLGECTWCVQNARCHYKDDNYGICGLKEDSPSMIPGWWGEKGTEVLKPEQCRELDQRPGLTFIKYYHPVNFSQPDHVAIINATTVDFNSLSNPLLRIDPTAGGEMVARLLGFLRLPDDWQEFLNVCISYCTASLKLSGTQLTNFTAEQSICKTLKWPLTVTDNKVTIDFETHKTVSLSVSNNHQQSKMELGHFRANGDTPKVFTFEYLEPFFNGSCLEYSNCLLCLTDSKCGWCDSKNICLPRSEDETVTCNSDNDNWRYLTLSPSSCSNCSNFISCESCTSSGICEWWLEEAKCSRIGQRPDAAISAKHCPVPCYKRQDCTSCLDQKGRCVWCEATQQCFSFSVYTSEYQFGMCREWLDQAFPLITSHDNSMLMNGKVQEQCKSCSALSNCSTCLSSLSCGWCYNASNPMSGMCVQGDFNKPHVNCSQVLKQDNAKWAYAQCPDVDECGLGLHDCHAQATCTNTDGSFSCQCKKGYIGDGRTSCIRTCYNVCVHGQCEGEPDYACRCDLGWFGDDCSQNCGCNNHSTCPEGKGICDKCLEWTMGEFCQYCRPGSYGNATTELGCQPCECNGHGIGDLGECDPNTGICHCKDNTEGPNCERCAPNYYGDPRGGNKCYYQCESRGLLTGRDGQGISSMQAFKAPYGGTVTRECLWIIKPTVEAGSPIIQLQVNSSQLNVTCGENAVYVYDGMPEPDTGSPSQSLLLGVFCSEESLPTATVESRTGLITVHYKQGLPGEGFSALYKVFNCDDCSYPRTCRNNMCVCEERYVGYYCEESLCPRNCSYNKGLGECDRSYGRCICKQGWVGPSCDIR</sequence>
<dbReference type="SMART" id="SM00042">
    <property type="entry name" value="CUB"/>
    <property type="match status" value="1"/>
</dbReference>
<dbReference type="InterPro" id="IPR001881">
    <property type="entry name" value="EGF-like_Ca-bd_dom"/>
</dbReference>
<evidence type="ECO:0000313" key="18">
    <source>
        <dbReference type="EMBL" id="KAL3280995.1"/>
    </source>
</evidence>
<evidence type="ECO:0000256" key="4">
    <source>
        <dbReference type="ARBA" id="ARBA00022692"/>
    </source>
</evidence>
<dbReference type="InterPro" id="IPR000742">
    <property type="entry name" value="EGF"/>
</dbReference>
<evidence type="ECO:0000313" key="19">
    <source>
        <dbReference type="Proteomes" id="UP001516400"/>
    </source>
</evidence>
<keyword evidence="10 14" id="KW-1015">Disulfide bond</keyword>
<dbReference type="Gene3D" id="2.60.120.290">
    <property type="entry name" value="Spermadhesin, CUB domain"/>
    <property type="match status" value="2"/>
</dbReference>
<dbReference type="SUPFAM" id="SSF57196">
    <property type="entry name" value="EGF/Laminin"/>
    <property type="match status" value="1"/>
</dbReference>
<dbReference type="PROSITE" id="PS00022">
    <property type="entry name" value="EGF_1"/>
    <property type="match status" value="3"/>
</dbReference>
<dbReference type="InterPro" id="IPR009030">
    <property type="entry name" value="Growth_fac_rcpt_cys_sf"/>
</dbReference>
<dbReference type="Pfam" id="PF07645">
    <property type="entry name" value="EGF_CA"/>
    <property type="match status" value="1"/>
</dbReference>
<dbReference type="PROSITE" id="PS01186">
    <property type="entry name" value="EGF_2"/>
    <property type="match status" value="3"/>
</dbReference>
<dbReference type="SMART" id="SM00181">
    <property type="entry name" value="EGF"/>
    <property type="match status" value="7"/>
</dbReference>
<dbReference type="InterPro" id="IPR015915">
    <property type="entry name" value="Kelch-typ_b-propeller"/>
</dbReference>
<dbReference type="PROSITE" id="PS50027">
    <property type="entry name" value="EGF_LAM_2"/>
    <property type="match status" value="1"/>
</dbReference>
<dbReference type="FunFam" id="2.60.120.290:FF:000023">
    <property type="entry name" value="Multiple epidermal growth factor-like domains 8"/>
    <property type="match status" value="1"/>
</dbReference>
<evidence type="ECO:0000259" key="16">
    <source>
        <dbReference type="PROSITE" id="PS50026"/>
    </source>
</evidence>
<comment type="caution">
    <text evidence="18">The sequence shown here is derived from an EMBL/GenBank/DDBJ whole genome shotgun (WGS) entry which is preliminary data.</text>
</comment>
<comment type="subcellular location">
    <subcellularLocation>
        <location evidence="1">Membrane</location>
        <topology evidence="1">Single-pass type I membrane protein</topology>
    </subcellularLocation>
</comment>
<dbReference type="Proteomes" id="UP001516400">
    <property type="component" value="Unassembled WGS sequence"/>
</dbReference>
<dbReference type="SUPFAM" id="SSF117281">
    <property type="entry name" value="Kelch motif"/>
    <property type="match status" value="1"/>
</dbReference>
<keyword evidence="7" id="KW-0106">Calcium</keyword>
<dbReference type="PRINTS" id="PR00011">
    <property type="entry name" value="EGFLAMININ"/>
</dbReference>
<dbReference type="SMART" id="SM00179">
    <property type="entry name" value="EGF_CA"/>
    <property type="match status" value="1"/>
</dbReference>
<dbReference type="Gene3D" id="2.120.10.80">
    <property type="entry name" value="Kelch-type beta propeller"/>
    <property type="match status" value="2"/>
</dbReference>
<dbReference type="FunFam" id="2.10.25.10:FF:000191">
    <property type="entry name" value="Multiple epidermal growth factor-like domains 8"/>
    <property type="match status" value="1"/>
</dbReference>
<dbReference type="SMART" id="SM00180">
    <property type="entry name" value="EGF_Lam"/>
    <property type="match status" value="2"/>
</dbReference>
<dbReference type="CDD" id="cd00054">
    <property type="entry name" value="EGF_CA"/>
    <property type="match status" value="1"/>
</dbReference>
<evidence type="ECO:0000256" key="1">
    <source>
        <dbReference type="ARBA" id="ARBA00004479"/>
    </source>
</evidence>
<dbReference type="Pfam" id="PF00431">
    <property type="entry name" value="CUB"/>
    <property type="match status" value="1"/>
</dbReference>
<evidence type="ECO:0000256" key="8">
    <source>
        <dbReference type="ARBA" id="ARBA00022989"/>
    </source>
</evidence>
<evidence type="ECO:0000256" key="11">
    <source>
        <dbReference type="ARBA" id="ARBA00023180"/>
    </source>
</evidence>
<dbReference type="InterPro" id="IPR000859">
    <property type="entry name" value="CUB_dom"/>
</dbReference>
<dbReference type="InterPro" id="IPR016201">
    <property type="entry name" value="PSI"/>
</dbReference>
<dbReference type="PROSITE" id="PS01187">
    <property type="entry name" value="EGF_CA"/>
    <property type="match status" value="1"/>
</dbReference>